<dbReference type="EMBL" id="LR699119">
    <property type="protein sequence ID" value="VVC76621.1"/>
    <property type="molecule type" value="Genomic_DNA"/>
</dbReference>
<dbReference type="KEGG" id="asip:AQUSIP_19440"/>
<accession>A0A5E4PJT2</accession>
<keyword evidence="4" id="KW-0479">Metal-binding</keyword>
<name>A0A5E4PJT2_9COXI</name>
<comment type="similarity">
    <text evidence="1 5">Belongs to the neutral ceramidase family.</text>
</comment>
<evidence type="ECO:0000256" key="2">
    <source>
        <dbReference type="ARBA" id="ARBA00022801"/>
    </source>
</evidence>
<dbReference type="AlphaFoldDB" id="A0A5E4PJT2"/>
<dbReference type="InterPro" id="IPR031329">
    <property type="entry name" value="NEUT/ALK_ceramidase_N"/>
</dbReference>
<dbReference type="GO" id="GO:0017040">
    <property type="term" value="F:N-acylsphingosine amidohydrolase activity"/>
    <property type="evidence" value="ECO:0007669"/>
    <property type="project" value="UniProtKB-UniRule"/>
</dbReference>
<dbReference type="RefSeq" id="WP_148339929.1">
    <property type="nucleotide sequence ID" value="NZ_LR699119.1"/>
</dbReference>
<comment type="cofactor">
    <cofactor evidence="4">
        <name>Zn(2+)</name>
        <dbReference type="ChEBI" id="CHEBI:29105"/>
    </cofactor>
    <text evidence="4">Binds 1 zinc ion per subunit.</text>
</comment>
<dbReference type="Proteomes" id="UP000324194">
    <property type="component" value="Chromosome 1"/>
</dbReference>
<feature type="domain" description="Neutral/alkaline non-lysosomal ceramidase C-terminal" evidence="8">
    <location>
        <begin position="508"/>
        <end position="666"/>
    </location>
</feature>
<keyword evidence="2 5" id="KW-0378">Hydrolase</keyword>
<feature type="signal peptide" evidence="6">
    <location>
        <begin position="1"/>
        <end position="19"/>
    </location>
</feature>
<feature type="binding site" evidence="4">
    <location>
        <position position="476"/>
    </location>
    <ligand>
        <name>Zn(2+)</name>
        <dbReference type="ChEBI" id="CHEBI:29105"/>
    </ligand>
</feature>
<dbReference type="EC" id="3.5.1.23" evidence="5"/>
<dbReference type="GO" id="GO:0042759">
    <property type="term" value="P:long-chain fatty acid biosynthetic process"/>
    <property type="evidence" value="ECO:0007669"/>
    <property type="project" value="TreeGrafter"/>
</dbReference>
<dbReference type="PANTHER" id="PTHR12670">
    <property type="entry name" value="CERAMIDASE"/>
    <property type="match status" value="1"/>
</dbReference>
<comment type="catalytic activity">
    <reaction evidence="5">
        <text>an N-acylsphing-4-enine + H2O = sphing-4-enine + a fatty acid</text>
        <dbReference type="Rhea" id="RHEA:20856"/>
        <dbReference type="ChEBI" id="CHEBI:15377"/>
        <dbReference type="ChEBI" id="CHEBI:28868"/>
        <dbReference type="ChEBI" id="CHEBI:52639"/>
        <dbReference type="ChEBI" id="CHEBI:57756"/>
        <dbReference type="EC" id="3.5.1.23"/>
    </reaction>
</comment>
<keyword evidence="6" id="KW-0732">Signal</keyword>
<dbReference type="GO" id="GO:0005576">
    <property type="term" value="C:extracellular region"/>
    <property type="evidence" value="ECO:0007669"/>
    <property type="project" value="TreeGrafter"/>
</dbReference>
<evidence type="ECO:0000313" key="10">
    <source>
        <dbReference type="Proteomes" id="UP000324194"/>
    </source>
</evidence>
<feature type="binding site" evidence="4">
    <location>
        <position position="439"/>
    </location>
    <ligand>
        <name>Zn(2+)</name>
        <dbReference type="ChEBI" id="CHEBI:29105"/>
    </ligand>
</feature>
<evidence type="ECO:0000313" key="9">
    <source>
        <dbReference type="EMBL" id="VVC76621.1"/>
    </source>
</evidence>
<dbReference type="OrthoDB" id="6899210at2"/>
<gene>
    <name evidence="9" type="ORF">AQUSIP_19440</name>
</gene>
<dbReference type="GO" id="GO:0016020">
    <property type="term" value="C:membrane"/>
    <property type="evidence" value="ECO:0007669"/>
    <property type="project" value="GOC"/>
</dbReference>
<protein>
    <recommendedName>
        <fullName evidence="5">Neutral ceramidase</fullName>
        <ecNumber evidence="5">3.5.1.23</ecNumber>
    </recommendedName>
</protein>
<feature type="binding site" evidence="4">
    <location>
        <position position="125"/>
    </location>
    <ligand>
        <name>Zn(2+)</name>
        <dbReference type="ChEBI" id="CHEBI:29105"/>
    </ligand>
</feature>
<dbReference type="InterPro" id="IPR031331">
    <property type="entry name" value="NEUT/ALK_ceramidase_C"/>
</dbReference>
<feature type="chain" id="PRO_5022724302" description="Neutral ceramidase" evidence="6">
    <location>
        <begin position="20"/>
        <end position="667"/>
    </location>
</feature>
<keyword evidence="5" id="KW-0746">Sphingolipid metabolism</keyword>
<evidence type="ECO:0000256" key="5">
    <source>
        <dbReference type="RuleBase" id="RU366019"/>
    </source>
</evidence>
<dbReference type="InterPro" id="IPR006823">
    <property type="entry name" value="Ceramidase_alk"/>
</dbReference>
<dbReference type="GO" id="GO:0046514">
    <property type="term" value="P:ceramide catabolic process"/>
    <property type="evidence" value="ECO:0007669"/>
    <property type="project" value="InterPro"/>
</dbReference>
<evidence type="ECO:0000256" key="4">
    <source>
        <dbReference type="PIRSR" id="PIRSR606823-2"/>
    </source>
</evidence>
<evidence type="ECO:0000259" key="8">
    <source>
        <dbReference type="Pfam" id="PF17048"/>
    </source>
</evidence>
<evidence type="ECO:0000256" key="3">
    <source>
        <dbReference type="PIRSR" id="PIRSR606823-1"/>
    </source>
</evidence>
<proteinExistence type="inferred from homology"/>
<dbReference type="GO" id="GO:0046872">
    <property type="term" value="F:metal ion binding"/>
    <property type="evidence" value="ECO:0007669"/>
    <property type="project" value="UniProtKB-KW"/>
</dbReference>
<dbReference type="InterPro" id="IPR038445">
    <property type="entry name" value="NCDase_C_sf"/>
</dbReference>
<keyword evidence="5" id="KW-0443">Lipid metabolism</keyword>
<evidence type="ECO:0000256" key="1">
    <source>
        <dbReference type="ARBA" id="ARBA00009835"/>
    </source>
</evidence>
<dbReference type="Pfam" id="PF17048">
    <property type="entry name" value="Ceramidse_alk_C"/>
    <property type="match status" value="1"/>
</dbReference>
<feature type="active site" description="Nucleophile" evidence="3">
    <location>
        <position position="283"/>
    </location>
</feature>
<keyword evidence="10" id="KW-1185">Reference proteome</keyword>
<reference evidence="9 10" key="1">
    <citation type="submission" date="2019-08" db="EMBL/GenBank/DDBJ databases">
        <authorList>
            <person name="Guy L."/>
        </authorList>
    </citation>
    <scope>NUCLEOTIDE SEQUENCE [LARGE SCALE GENOMIC DNA]</scope>
    <source>
        <strain evidence="9 10">SGT-108</strain>
    </source>
</reference>
<sequence length="667" mass="74179">MHRKMFSLLLLLTSSAALAANQGMKSCENNSTFNIGAGIYDITGPAAEQRMMGYAMLNQSTSGLYSRLWARAFVLESPCNGKRVVFVNADLGQLFQAVKQQVVRRLKEKYGNLYDERNVLITATHQHSGPGGYSTYTLYNLTILGFSEKNFNAIVNGIVTAIDRAQMNMAPATIKMAKGQLSGVSFNRSPQSYALNPESERALYRRDVDTEMTLIRFDSLEGKPIGMINWFPVHGVSMNNKNHLINGDNKGYAEYLFERDFNSDYGPHAFVAAFAQANAGDVSPNEYGHEGGQGMEGMKAVERAGRPQYELARNLFESASEVIRGGIDFRHVFVEMDKVNIDPRYTDGQMRMTCPPAIGVSMLAGTADGEGVGRQGLSCANISSVIPAFLCENLTTSCQGVKPIALQLGNKKPYPWVPLILPFQEFKLGQLVIVAAPFELTTMSGRRIKTAVQEQLPKVENNHVVLSTLANAYAQYVTTPEEYQLQRYEGASNLFGPWTLSALRQQYAQLTRSLLSGETVDSGPTPPDLLDAQTNFQPGVLWDSTPSNRQFGDVYKNVESSYKPGDSVQAIFWGAHPKNNYRLQNTFLEVQHLENGQWKTVRQDRDWDTEYHWQRSGLANSLVTIVWRMPVDVQPGQYRIVHHGDAKSWWGGKITPYAGYSAVFTVG</sequence>
<dbReference type="PANTHER" id="PTHR12670:SF1">
    <property type="entry name" value="NEUTRAL CERAMIDASE"/>
    <property type="match status" value="1"/>
</dbReference>
<keyword evidence="4" id="KW-0862">Zinc</keyword>
<feature type="binding site" evidence="4">
    <location>
        <position position="234"/>
    </location>
    <ligand>
        <name>Zn(2+)</name>
        <dbReference type="ChEBI" id="CHEBI:29105"/>
    </ligand>
</feature>
<dbReference type="Gene3D" id="2.60.40.2300">
    <property type="entry name" value="Neutral/alkaline non-lysosomal ceramidase, C-terminal domain"/>
    <property type="match status" value="1"/>
</dbReference>
<feature type="domain" description="Neutral/alkaline non-lysosomal ceramidase N-terminal" evidence="7">
    <location>
        <begin position="33"/>
        <end position="504"/>
    </location>
</feature>
<dbReference type="GO" id="GO:0046512">
    <property type="term" value="P:sphingosine biosynthetic process"/>
    <property type="evidence" value="ECO:0007669"/>
    <property type="project" value="TreeGrafter"/>
</dbReference>
<organism evidence="9 10">
    <name type="scientific">Aquicella siphonis</name>
    <dbReference type="NCBI Taxonomy" id="254247"/>
    <lineage>
        <taxon>Bacteria</taxon>
        <taxon>Pseudomonadati</taxon>
        <taxon>Pseudomonadota</taxon>
        <taxon>Gammaproteobacteria</taxon>
        <taxon>Legionellales</taxon>
        <taxon>Coxiellaceae</taxon>
        <taxon>Aquicella</taxon>
    </lineage>
</organism>
<evidence type="ECO:0000259" key="7">
    <source>
        <dbReference type="Pfam" id="PF04734"/>
    </source>
</evidence>
<dbReference type="Pfam" id="PF04734">
    <property type="entry name" value="Ceramidase_alk"/>
    <property type="match status" value="1"/>
</dbReference>
<evidence type="ECO:0000256" key="6">
    <source>
        <dbReference type="SAM" id="SignalP"/>
    </source>
</evidence>